<keyword evidence="8" id="KW-1185">Reference proteome</keyword>
<organism evidence="7 8">
    <name type="scientific">Solemya pervernicosa gill symbiont</name>
    <dbReference type="NCBI Taxonomy" id="642797"/>
    <lineage>
        <taxon>Bacteria</taxon>
        <taxon>Pseudomonadati</taxon>
        <taxon>Pseudomonadota</taxon>
        <taxon>Gammaproteobacteria</taxon>
        <taxon>sulfur-oxidizing symbionts</taxon>
    </lineage>
</organism>
<dbReference type="InterPro" id="IPR015797">
    <property type="entry name" value="NUDIX_hydrolase-like_dom_sf"/>
</dbReference>
<dbReference type="GO" id="GO:0046872">
    <property type="term" value="F:metal ion binding"/>
    <property type="evidence" value="ECO:0007669"/>
    <property type="project" value="UniProtKB-KW"/>
</dbReference>
<comment type="cofactor">
    <cofactor evidence="4">
        <name>Mg(2+)</name>
        <dbReference type="ChEBI" id="CHEBI:18420"/>
    </cofactor>
    <text evidence="4">Binds 1 Mg(2+) ion per subunit.</text>
</comment>
<evidence type="ECO:0000256" key="4">
    <source>
        <dbReference type="PIRSR" id="PIRSR603564-2"/>
    </source>
</evidence>
<protein>
    <submittedName>
        <fullName evidence="7">Dihydroneopterin triphosphate diphosphatase</fullName>
    </submittedName>
</protein>
<feature type="binding site" evidence="3">
    <location>
        <position position="26"/>
    </location>
    <ligand>
        <name>substrate</name>
    </ligand>
</feature>
<dbReference type="PROSITE" id="PS51462">
    <property type="entry name" value="NUDIX"/>
    <property type="match status" value="1"/>
</dbReference>
<dbReference type="SUPFAM" id="SSF55811">
    <property type="entry name" value="Nudix"/>
    <property type="match status" value="1"/>
</dbReference>
<dbReference type="PANTHER" id="PTHR43046">
    <property type="entry name" value="GDP-MANNOSE MANNOSYL HYDROLASE"/>
    <property type="match status" value="1"/>
</dbReference>
<dbReference type="GO" id="GO:0019177">
    <property type="term" value="F:dihydroneopterin triphosphate pyrophosphohydrolase activity"/>
    <property type="evidence" value="ECO:0007669"/>
    <property type="project" value="InterPro"/>
</dbReference>
<proteinExistence type="inferred from homology"/>
<dbReference type="AlphaFoldDB" id="A0A1T2L434"/>
<evidence type="ECO:0000256" key="3">
    <source>
        <dbReference type="PIRSR" id="PIRSR603564-1"/>
    </source>
</evidence>
<evidence type="ECO:0000313" key="8">
    <source>
        <dbReference type="Proteomes" id="UP000191110"/>
    </source>
</evidence>
<dbReference type="InterPro" id="IPR020084">
    <property type="entry name" value="NUDIX_hydrolase_CS"/>
</dbReference>
<feature type="binding site" evidence="4">
    <location>
        <position position="57"/>
    </location>
    <ligand>
        <name>Mg(2+)</name>
        <dbReference type="ChEBI" id="CHEBI:18420"/>
    </ligand>
</feature>
<reference evidence="7 8" key="1">
    <citation type="submission" date="2016-11" db="EMBL/GenBank/DDBJ databases">
        <title>Mixed transmission modes and dynamic genome evolution in an obligate animal-bacterial symbiosis.</title>
        <authorList>
            <person name="Russell S.L."/>
            <person name="Corbett-Detig R.B."/>
            <person name="Cavanaugh C.M."/>
        </authorList>
    </citation>
    <scope>NUCLEOTIDE SEQUENCE [LARGE SCALE GENOMIC DNA]</scope>
    <source>
        <strain evidence="7">Sveles-Q1</strain>
    </source>
</reference>
<dbReference type="Gene3D" id="3.90.79.10">
    <property type="entry name" value="Nucleoside Triphosphate Pyrophosphohydrolase"/>
    <property type="match status" value="1"/>
</dbReference>
<evidence type="ECO:0000256" key="1">
    <source>
        <dbReference type="ARBA" id="ARBA00022801"/>
    </source>
</evidence>
<evidence type="ECO:0000256" key="2">
    <source>
        <dbReference type="ARBA" id="ARBA00022842"/>
    </source>
</evidence>
<dbReference type="InterPro" id="IPR020476">
    <property type="entry name" value="Nudix_hydrolase"/>
</dbReference>
<dbReference type="PANTHER" id="PTHR43046:SF12">
    <property type="entry name" value="GDP-MANNOSE MANNOSYL HYDROLASE"/>
    <property type="match status" value="1"/>
</dbReference>
<accession>A0A1T2L434</accession>
<feature type="binding site" evidence="4">
    <location>
        <position position="112"/>
    </location>
    <ligand>
        <name>Mg(2+)</name>
        <dbReference type="ChEBI" id="CHEBI:18420"/>
    </ligand>
</feature>
<feature type="binding site" evidence="3">
    <location>
        <position position="5"/>
    </location>
    <ligand>
        <name>substrate</name>
    </ligand>
</feature>
<feature type="domain" description="Nudix hydrolase" evidence="6">
    <location>
        <begin position="5"/>
        <end position="141"/>
    </location>
</feature>
<keyword evidence="1 5" id="KW-0378">Hydrolase</keyword>
<comment type="similarity">
    <text evidence="5">Belongs to the Nudix hydrolase family.</text>
</comment>
<dbReference type="Pfam" id="PF00293">
    <property type="entry name" value="NUDIX"/>
    <property type="match status" value="1"/>
</dbReference>
<dbReference type="RefSeq" id="WP_078483927.1">
    <property type="nucleotide sequence ID" value="NZ_MPRL01000040.1"/>
</dbReference>
<dbReference type="EMBL" id="MPRL01000040">
    <property type="protein sequence ID" value="OOZ39832.1"/>
    <property type="molecule type" value="Genomic_DNA"/>
</dbReference>
<dbReference type="PRINTS" id="PR00502">
    <property type="entry name" value="NUDIXFAMILY"/>
</dbReference>
<keyword evidence="2 4" id="KW-0460">Magnesium</keyword>
<dbReference type="CDD" id="cd04664">
    <property type="entry name" value="NUDIX_DHNTPase_like"/>
    <property type="match status" value="1"/>
</dbReference>
<sequence length="143" mass="16220">MADFKRPESVLVVVSTRQGEVLLLERTHPEGFWQSVTGSLEAGESPAEAAQRELAEETGIKDVEVVDCQQRRCFPILPEWRSRYAPDVSENCEHLFTVQLDQRCAIKLNNDEHCRYLWVDRAEAAGRVSSYTNRDAVLAIVSK</sequence>
<dbReference type="PRINTS" id="PR01404">
    <property type="entry name" value="NPPPHYDRLASE"/>
</dbReference>
<dbReference type="GO" id="GO:0008828">
    <property type="term" value="F:dATP diphosphatase activity"/>
    <property type="evidence" value="ECO:0007669"/>
    <property type="project" value="InterPro"/>
</dbReference>
<evidence type="ECO:0000259" key="6">
    <source>
        <dbReference type="PROSITE" id="PS51462"/>
    </source>
</evidence>
<dbReference type="Proteomes" id="UP000191110">
    <property type="component" value="Unassembled WGS sequence"/>
</dbReference>
<keyword evidence="4" id="KW-0479">Metal-binding</keyword>
<dbReference type="NCBIfam" id="NF006961">
    <property type="entry name" value="PRK09438.1"/>
    <property type="match status" value="1"/>
</dbReference>
<dbReference type="OrthoDB" id="7066556at2"/>
<dbReference type="InterPro" id="IPR003564">
    <property type="entry name" value="DHNTPase"/>
</dbReference>
<name>A0A1T2L434_9GAMM</name>
<dbReference type="GO" id="GO:0046656">
    <property type="term" value="P:folic acid biosynthetic process"/>
    <property type="evidence" value="ECO:0007669"/>
    <property type="project" value="InterPro"/>
</dbReference>
<feature type="binding site" evidence="3">
    <location>
        <position position="130"/>
    </location>
    <ligand>
        <name>substrate</name>
    </ligand>
</feature>
<feature type="binding site" evidence="3">
    <location>
        <position position="37"/>
    </location>
    <ligand>
        <name>substrate</name>
    </ligand>
</feature>
<feature type="binding site" evidence="4">
    <location>
        <position position="53"/>
    </location>
    <ligand>
        <name>Mg(2+)</name>
        <dbReference type="ChEBI" id="CHEBI:18420"/>
    </ligand>
</feature>
<dbReference type="PROSITE" id="PS00893">
    <property type="entry name" value="NUDIX_BOX"/>
    <property type="match status" value="1"/>
</dbReference>
<evidence type="ECO:0000313" key="7">
    <source>
        <dbReference type="EMBL" id="OOZ39832.1"/>
    </source>
</evidence>
<comment type="caution">
    <text evidence="7">The sequence shown here is derived from an EMBL/GenBank/DDBJ whole genome shotgun (WGS) entry which is preliminary data.</text>
</comment>
<gene>
    <name evidence="7" type="ORF">BOW53_09920</name>
</gene>
<dbReference type="InterPro" id="IPR000086">
    <property type="entry name" value="NUDIX_hydrolase_dom"/>
</dbReference>
<evidence type="ECO:0000256" key="5">
    <source>
        <dbReference type="RuleBase" id="RU003476"/>
    </source>
</evidence>